<proteinExistence type="predicted"/>
<evidence type="ECO:0000256" key="1">
    <source>
        <dbReference type="SAM" id="Phobius"/>
    </source>
</evidence>
<name>A0A1C4EQJ8_9BACT</name>
<keyword evidence="1" id="KW-0472">Membrane</keyword>
<reference evidence="2 3" key="1">
    <citation type="submission" date="2016-08" db="EMBL/GenBank/DDBJ databases">
        <authorList>
            <person name="Seilhamer J.J."/>
        </authorList>
    </citation>
    <scope>NUCLEOTIDE SEQUENCE [LARGE SCALE GENOMIC DNA]</scope>
    <source>
        <strain evidence="2 3">A37T2</strain>
    </source>
</reference>
<keyword evidence="3" id="KW-1185">Reference proteome</keyword>
<accession>A0A1C4EQJ8</accession>
<feature type="transmembrane region" description="Helical" evidence="1">
    <location>
        <begin position="12"/>
        <end position="38"/>
    </location>
</feature>
<protein>
    <submittedName>
        <fullName evidence="2">Uncharacterized protein</fullName>
    </submittedName>
</protein>
<feature type="transmembrane region" description="Helical" evidence="1">
    <location>
        <begin position="69"/>
        <end position="87"/>
    </location>
</feature>
<sequence>MQYSYQAMIKAMVRGISINLITAVVVGLIGLGVGYFYLSKRGVSWHLPDGLMSKRNFIAVGSMHNFSDLGGAIGTLLGVGYQVKYWWEQEKQRKIARKMN</sequence>
<dbReference type="EMBL" id="FMAR01000009">
    <property type="protein sequence ID" value="SCC45867.1"/>
    <property type="molecule type" value="Genomic_DNA"/>
</dbReference>
<keyword evidence="1" id="KW-0812">Transmembrane</keyword>
<evidence type="ECO:0000313" key="3">
    <source>
        <dbReference type="Proteomes" id="UP000242818"/>
    </source>
</evidence>
<organism evidence="2 3">
    <name type="scientific">Chitinophaga costaii</name>
    <dbReference type="NCBI Taxonomy" id="1335309"/>
    <lineage>
        <taxon>Bacteria</taxon>
        <taxon>Pseudomonadati</taxon>
        <taxon>Bacteroidota</taxon>
        <taxon>Chitinophagia</taxon>
        <taxon>Chitinophagales</taxon>
        <taxon>Chitinophagaceae</taxon>
        <taxon>Chitinophaga</taxon>
    </lineage>
</organism>
<dbReference type="AlphaFoldDB" id="A0A1C4EQJ8"/>
<dbReference type="OrthoDB" id="678065at2"/>
<evidence type="ECO:0000313" key="2">
    <source>
        <dbReference type="EMBL" id="SCC45867.1"/>
    </source>
</evidence>
<dbReference type="RefSeq" id="WP_123891807.1">
    <property type="nucleotide sequence ID" value="NZ_FMAR01000009.1"/>
</dbReference>
<dbReference type="Proteomes" id="UP000242818">
    <property type="component" value="Unassembled WGS sequence"/>
</dbReference>
<gene>
    <name evidence="2" type="ORF">GA0116948_109119</name>
</gene>
<keyword evidence="1" id="KW-1133">Transmembrane helix</keyword>